<organism evidence="15 17">
    <name type="scientific">Heyndrickxia sporothermodurans</name>
    <dbReference type="NCBI Taxonomy" id="46224"/>
    <lineage>
        <taxon>Bacteria</taxon>
        <taxon>Bacillati</taxon>
        <taxon>Bacillota</taxon>
        <taxon>Bacilli</taxon>
        <taxon>Bacillales</taxon>
        <taxon>Bacillaceae</taxon>
        <taxon>Heyndrickxia</taxon>
    </lineage>
</organism>
<dbReference type="InterPro" id="IPR036615">
    <property type="entry name" value="Mur_ligase_C_dom_sf"/>
</dbReference>
<gene>
    <name evidence="10" type="primary">murF</name>
    <name evidence="15" type="ORF">B4102_4264</name>
    <name evidence="16" type="ORF">JGZ69_05965</name>
</gene>
<dbReference type="GO" id="GO:0047480">
    <property type="term" value="F:UDP-N-acetylmuramoyl-tripeptide-D-alanyl-D-alanine ligase activity"/>
    <property type="evidence" value="ECO:0007669"/>
    <property type="project" value="UniProtKB-UniRule"/>
</dbReference>
<dbReference type="InterPro" id="IPR013221">
    <property type="entry name" value="Mur_ligase_cen"/>
</dbReference>
<dbReference type="Pfam" id="PF01225">
    <property type="entry name" value="Mur_ligase"/>
    <property type="match status" value="1"/>
</dbReference>
<keyword evidence="9 10" id="KW-0961">Cell wall biogenesis/degradation</keyword>
<keyword evidence="3 10" id="KW-0132">Cell division</keyword>
<proteinExistence type="inferred from homology"/>
<dbReference type="SUPFAM" id="SSF53623">
    <property type="entry name" value="MurD-like peptide ligases, catalytic domain"/>
    <property type="match status" value="1"/>
</dbReference>
<dbReference type="Gene3D" id="3.40.1390.10">
    <property type="entry name" value="MurE/MurF, N-terminal domain"/>
    <property type="match status" value="1"/>
</dbReference>
<evidence type="ECO:0000259" key="14">
    <source>
        <dbReference type="Pfam" id="PF08245"/>
    </source>
</evidence>
<dbReference type="Proteomes" id="UP000075666">
    <property type="component" value="Unassembled WGS sequence"/>
</dbReference>
<dbReference type="InterPro" id="IPR000713">
    <property type="entry name" value="Mur_ligase_N"/>
</dbReference>
<evidence type="ECO:0000256" key="8">
    <source>
        <dbReference type="ARBA" id="ARBA00023306"/>
    </source>
</evidence>
<dbReference type="AlphaFoldDB" id="A0A150KJ77"/>
<dbReference type="Proteomes" id="UP000595512">
    <property type="component" value="Chromosome"/>
</dbReference>
<evidence type="ECO:0000313" key="15">
    <source>
        <dbReference type="EMBL" id="KYC83944.1"/>
    </source>
</evidence>
<keyword evidence="2 10" id="KW-0436">Ligase</keyword>
<dbReference type="Pfam" id="PF02875">
    <property type="entry name" value="Mur_ligase_C"/>
    <property type="match status" value="1"/>
</dbReference>
<evidence type="ECO:0000313" key="18">
    <source>
        <dbReference type="Proteomes" id="UP000595512"/>
    </source>
</evidence>
<dbReference type="GO" id="GO:0005524">
    <property type="term" value="F:ATP binding"/>
    <property type="evidence" value="ECO:0007669"/>
    <property type="project" value="UniProtKB-UniRule"/>
</dbReference>
<comment type="similarity">
    <text evidence="10">Belongs to the MurCDEF family. MurF subfamily.</text>
</comment>
<comment type="pathway">
    <text evidence="10 11">Cell wall biogenesis; peptidoglycan biosynthesis.</text>
</comment>
<comment type="catalytic activity">
    <reaction evidence="10 11">
        <text>D-alanyl-D-alanine + UDP-N-acetyl-alpha-D-muramoyl-L-alanyl-gamma-D-glutamyl-meso-2,6-diaminopimelate + ATP = UDP-N-acetyl-alpha-D-muramoyl-L-alanyl-gamma-D-glutamyl-meso-2,6-diaminopimeloyl-D-alanyl-D-alanine + ADP + phosphate + H(+)</text>
        <dbReference type="Rhea" id="RHEA:28374"/>
        <dbReference type="ChEBI" id="CHEBI:15378"/>
        <dbReference type="ChEBI" id="CHEBI:30616"/>
        <dbReference type="ChEBI" id="CHEBI:43474"/>
        <dbReference type="ChEBI" id="CHEBI:57822"/>
        <dbReference type="ChEBI" id="CHEBI:61386"/>
        <dbReference type="ChEBI" id="CHEBI:83905"/>
        <dbReference type="ChEBI" id="CHEBI:456216"/>
        <dbReference type="EC" id="6.3.2.10"/>
    </reaction>
</comment>
<evidence type="ECO:0000256" key="11">
    <source>
        <dbReference type="RuleBase" id="RU004136"/>
    </source>
</evidence>
<dbReference type="Gene3D" id="3.40.1190.10">
    <property type="entry name" value="Mur-like, catalytic domain"/>
    <property type="match status" value="1"/>
</dbReference>
<reference evidence="16 18" key="2">
    <citation type="submission" date="2020-12" db="EMBL/GenBank/DDBJ databases">
        <title>Taxonomic evaluation of the Bacillus sporothermodurans group of bacteria based on whole genome sequences.</title>
        <authorList>
            <person name="Fiedler G."/>
            <person name="Herbstmann A.-D."/>
            <person name="Doll E."/>
            <person name="Wenning M."/>
            <person name="Brinks E."/>
            <person name="Kabisch J."/>
            <person name="Breitenwieser F."/>
            <person name="Lappann M."/>
            <person name="Boehnlein C."/>
            <person name="Franz C."/>
        </authorList>
    </citation>
    <scope>NUCLEOTIDE SEQUENCE [LARGE SCALE GENOMIC DNA]</scope>
    <source>
        <strain evidence="16 18">DSM 10599</strain>
    </source>
</reference>
<comment type="function">
    <text evidence="10 11">Involved in cell wall formation. Catalyzes the final step in the synthesis of UDP-N-acetylmuramoyl-pentapeptide, the precursor of murein.</text>
</comment>
<dbReference type="UniPathway" id="UPA00219"/>
<evidence type="ECO:0000256" key="9">
    <source>
        <dbReference type="ARBA" id="ARBA00023316"/>
    </source>
</evidence>
<dbReference type="InterPro" id="IPR005863">
    <property type="entry name" value="UDP-N-AcMur_synth"/>
</dbReference>
<dbReference type="InterPro" id="IPR035911">
    <property type="entry name" value="MurE/MurF_N"/>
</dbReference>
<evidence type="ECO:0000256" key="10">
    <source>
        <dbReference type="HAMAP-Rule" id="MF_02019"/>
    </source>
</evidence>
<dbReference type="EMBL" id="LQYN01000174">
    <property type="protein sequence ID" value="KYC83944.1"/>
    <property type="molecule type" value="Genomic_DNA"/>
</dbReference>
<dbReference type="GO" id="GO:0051301">
    <property type="term" value="P:cell division"/>
    <property type="evidence" value="ECO:0007669"/>
    <property type="project" value="UniProtKB-KW"/>
</dbReference>
<sequence>MIQRTISQITKMIKVENDVSPFADTMINGVCIDTRKLQSGNLFIPFKGQNVDGHKYVEDAIKNGAAGSLWQKDVPNPPTHLPIILVENTEVALQELARNYRSELTIKIVGVTGSNGKTTTKDIITAMLSEKYVVQKTEGNYNNHLGLPITILSLNEETDVAVLEMGMSARGEIEFLTKMAKPDIAIITNIGEAHLQDLGSREGIAEAKLEITKGLSEDGLFIYIGDEPLLKEREHLYNNFRVKTFGKSKSNDVFPIYIEKKDHGSIFSVNIAPDKHLFLPVLGEYNVLNALAGIIAALELDLSLEEIESGLKSLKLSAMRMELHSGIKGTQVINDAYNASPTSMKAAIHMLENLDQDERKIVVLGDMLELGENEIQFHKEVGSILNPEKIHYVFTYGELGKYIAESASEQFPPTRVFHFSDKQELIQSLKSIIKGDEWILVKGSRGMKLEEVVKSLIEN</sequence>
<keyword evidence="6 10" id="KW-0133">Cell shape</keyword>
<dbReference type="HAMAP" id="MF_02019">
    <property type="entry name" value="MurF"/>
    <property type="match status" value="1"/>
</dbReference>
<evidence type="ECO:0000313" key="16">
    <source>
        <dbReference type="EMBL" id="QQX26395.1"/>
    </source>
</evidence>
<evidence type="ECO:0000256" key="3">
    <source>
        <dbReference type="ARBA" id="ARBA00022618"/>
    </source>
</evidence>
<feature type="domain" description="Mur ligase N-terminal catalytic" evidence="12">
    <location>
        <begin position="27"/>
        <end position="101"/>
    </location>
</feature>
<feature type="domain" description="Mur ligase central" evidence="14">
    <location>
        <begin position="111"/>
        <end position="297"/>
    </location>
</feature>
<evidence type="ECO:0000256" key="5">
    <source>
        <dbReference type="ARBA" id="ARBA00022840"/>
    </source>
</evidence>
<feature type="domain" description="Mur ligase C-terminal" evidence="13">
    <location>
        <begin position="319"/>
        <end position="445"/>
    </location>
</feature>
<dbReference type="Pfam" id="PF08245">
    <property type="entry name" value="Mur_ligase_M"/>
    <property type="match status" value="1"/>
</dbReference>
<evidence type="ECO:0000313" key="17">
    <source>
        <dbReference type="Proteomes" id="UP000075666"/>
    </source>
</evidence>
<evidence type="ECO:0000256" key="7">
    <source>
        <dbReference type="ARBA" id="ARBA00022984"/>
    </source>
</evidence>
<evidence type="ECO:0000259" key="12">
    <source>
        <dbReference type="Pfam" id="PF01225"/>
    </source>
</evidence>
<comment type="subcellular location">
    <subcellularLocation>
        <location evidence="10 11">Cytoplasm</location>
    </subcellularLocation>
</comment>
<dbReference type="EC" id="6.3.2.10" evidence="10 11"/>
<dbReference type="SUPFAM" id="SSF53244">
    <property type="entry name" value="MurD-like peptide ligases, peptide-binding domain"/>
    <property type="match status" value="1"/>
</dbReference>
<dbReference type="RefSeq" id="WP_066236171.1">
    <property type="nucleotide sequence ID" value="NZ_CP066701.1"/>
</dbReference>
<keyword evidence="17" id="KW-1185">Reference proteome</keyword>
<dbReference type="Gene3D" id="3.90.190.20">
    <property type="entry name" value="Mur ligase, C-terminal domain"/>
    <property type="match status" value="1"/>
</dbReference>
<accession>A0A150KJ77</accession>
<dbReference type="EMBL" id="CP066701">
    <property type="protein sequence ID" value="QQX26395.1"/>
    <property type="molecule type" value="Genomic_DNA"/>
</dbReference>
<dbReference type="InterPro" id="IPR036565">
    <property type="entry name" value="Mur-like_cat_sf"/>
</dbReference>
<dbReference type="PANTHER" id="PTHR43024:SF1">
    <property type="entry name" value="UDP-N-ACETYLMURAMOYL-TRIPEPTIDE--D-ALANYL-D-ALANINE LIGASE"/>
    <property type="match status" value="1"/>
</dbReference>
<dbReference type="GO" id="GO:0008360">
    <property type="term" value="P:regulation of cell shape"/>
    <property type="evidence" value="ECO:0007669"/>
    <property type="project" value="UniProtKB-KW"/>
</dbReference>
<keyword evidence="4 10" id="KW-0547">Nucleotide-binding</keyword>
<dbReference type="PANTHER" id="PTHR43024">
    <property type="entry name" value="UDP-N-ACETYLMURAMOYL-TRIPEPTIDE--D-ALANYL-D-ALANINE LIGASE"/>
    <property type="match status" value="1"/>
</dbReference>
<dbReference type="OrthoDB" id="9801978at2"/>
<dbReference type="NCBIfam" id="TIGR01143">
    <property type="entry name" value="murF"/>
    <property type="match status" value="1"/>
</dbReference>
<evidence type="ECO:0000256" key="6">
    <source>
        <dbReference type="ARBA" id="ARBA00022960"/>
    </source>
</evidence>
<dbReference type="InterPro" id="IPR004101">
    <property type="entry name" value="Mur_ligase_C"/>
</dbReference>
<dbReference type="InterPro" id="IPR051046">
    <property type="entry name" value="MurCDEF_CellWall_CoF430Synth"/>
</dbReference>
<keyword evidence="5 10" id="KW-0067">ATP-binding</keyword>
<name>A0A150KJ77_9BACI</name>
<evidence type="ECO:0000259" key="13">
    <source>
        <dbReference type="Pfam" id="PF02875"/>
    </source>
</evidence>
<evidence type="ECO:0000256" key="1">
    <source>
        <dbReference type="ARBA" id="ARBA00022490"/>
    </source>
</evidence>
<keyword evidence="1 10" id="KW-0963">Cytoplasm</keyword>
<evidence type="ECO:0000256" key="4">
    <source>
        <dbReference type="ARBA" id="ARBA00022741"/>
    </source>
</evidence>
<keyword evidence="8 10" id="KW-0131">Cell cycle</keyword>
<dbReference type="STRING" id="46224.B4102_4264"/>
<evidence type="ECO:0000256" key="2">
    <source>
        <dbReference type="ARBA" id="ARBA00022598"/>
    </source>
</evidence>
<keyword evidence="7 10" id="KW-0573">Peptidoglycan synthesis</keyword>
<dbReference type="GO" id="GO:0009252">
    <property type="term" value="P:peptidoglycan biosynthetic process"/>
    <property type="evidence" value="ECO:0007669"/>
    <property type="project" value="UniProtKB-UniRule"/>
</dbReference>
<reference evidence="15 17" key="1">
    <citation type="submission" date="2016-01" db="EMBL/GenBank/DDBJ databases">
        <title>Genome Sequences of Twelve Sporeforming Bacillus Species Isolated from Foods.</title>
        <authorList>
            <person name="Berendsen E.M."/>
            <person name="Wells-Bennik M.H."/>
            <person name="Krawcyk A.O."/>
            <person name="De Jong A."/>
            <person name="Holsappel S."/>
            <person name="Eijlander R.T."/>
            <person name="Kuipers O.P."/>
        </authorList>
    </citation>
    <scope>NUCLEOTIDE SEQUENCE [LARGE SCALE GENOMIC DNA]</scope>
    <source>
        <strain evidence="15 17">B4102</strain>
    </source>
</reference>
<dbReference type="SUPFAM" id="SSF63418">
    <property type="entry name" value="MurE/MurF N-terminal domain"/>
    <property type="match status" value="1"/>
</dbReference>
<dbReference type="PATRIC" id="fig|46224.3.peg.2622"/>
<feature type="binding site" evidence="10">
    <location>
        <begin position="113"/>
        <end position="119"/>
    </location>
    <ligand>
        <name>ATP</name>
        <dbReference type="ChEBI" id="CHEBI:30616"/>
    </ligand>
</feature>
<dbReference type="GO" id="GO:0005737">
    <property type="term" value="C:cytoplasm"/>
    <property type="evidence" value="ECO:0007669"/>
    <property type="project" value="UniProtKB-SubCell"/>
</dbReference>
<protein>
    <recommendedName>
        <fullName evidence="10 11">UDP-N-acetylmuramoyl-tripeptide--D-alanyl-D-alanine ligase</fullName>
        <ecNumber evidence="10 11">6.3.2.10</ecNumber>
    </recommendedName>
    <alternativeName>
        <fullName evidence="10">D-alanyl-D-alanine-adding enzyme</fullName>
    </alternativeName>
</protein>
<dbReference type="KEGG" id="hspo:JGZ69_05965"/>
<dbReference type="GO" id="GO:0071555">
    <property type="term" value="P:cell wall organization"/>
    <property type="evidence" value="ECO:0007669"/>
    <property type="project" value="UniProtKB-KW"/>
</dbReference>